<dbReference type="InterPro" id="IPR050382">
    <property type="entry name" value="MFS_Na/Anion_cotransporter"/>
</dbReference>
<keyword evidence="9" id="KW-1185">Reference proteome</keyword>
<feature type="transmembrane region" description="Helical" evidence="6">
    <location>
        <begin position="190"/>
        <end position="209"/>
    </location>
</feature>
<feature type="transmembrane region" description="Helical" evidence="6">
    <location>
        <begin position="289"/>
        <end position="312"/>
    </location>
</feature>
<gene>
    <name evidence="8" type="ORF">MNEG_9593</name>
</gene>
<dbReference type="Pfam" id="PF07690">
    <property type="entry name" value="MFS_1"/>
    <property type="match status" value="1"/>
</dbReference>
<dbReference type="InterPro" id="IPR011701">
    <property type="entry name" value="MFS"/>
</dbReference>
<evidence type="ECO:0000256" key="1">
    <source>
        <dbReference type="ARBA" id="ARBA00004141"/>
    </source>
</evidence>
<dbReference type="OrthoDB" id="2250022at2759"/>
<dbReference type="AlphaFoldDB" id="A0A0D2M471"/>
<evidence type="ECO:0000256" key="5">
    <source>
        <dbReference type="ARBA" id="ARBA00024362"/>
    </source>
</evidence>
<dbReference type="Proteomes" id="UP000054498">
    <property type="component" value="Unassembled WGS sequence"/>
</dbReference>
<dbReference type="SUPFAM" id="SSF103473">
    <property type="entry name" value="MFS general substrate transporter"/>
    <property type="match status" value="1"/>
</dbReference>
<dbReference type="InterPro" id="IPR020846">
    <property type="entry name" value="MFS_dom"/>
</dbReference>
<feature type="transmembrane region" description="Helical" evidence="6">
    <location>
        <begin position="128"/>
        <end position="148"/>
    </location>
</feature>
<feature type="transmembrane region" description="Helical" evidence="6">
    <location>
        <begin position="98"/>
        <end position="122"/>
    </location>
</feature>
<dbReference type="EMBL" id="KK102209">
    <property type="protein sequence ID" value="KIY98369.1"/>
    <property type="molecule type" value="Genomic_DNA"/>
</dbReference>
<sequence length="381" mass="38985">MGVIQSAFLWGYMATQLLGGALADKYGGKRVMAGGIVYFSLASLLLPFALSSPVQAAGLTIPAILLARCCVGLGEGVALPSMNNLVARHVPPSAKARALGMCFSGFHSGNLVGLLVSPFILVSFGWRALFLLFGFLGAPLLAVWNATVPDKPPAAQQLAAASAAAAAGKPAGGGGGGNGVTLGRLLSHPATWAIVVVNFVNHWGYFIYLNWMPTYFSKALGFDLRASSLLAFLPWLVMALGSSAAGFLADSLISRGVSVTTVRKALQSASMLLPAAALLVLSQPGLPPAAAVACMTAALGVTSLGQAGFVANMSDIAPDNAGQMFGLCNTFGSAAGILGVVSVGLVVERTGSFAPVFQITAAMYVFAVAVWNVLCTGERVF</sequence>
<dbReference type="GO" id="GO:0005315">
    <property type="term" value="F:phosphate transmembrane transporter activity"/>
    <property type="evidence" value="ECO:0007669"/>
    <property type="project" value="TreeGrafter"/>
</dbReference>
<keyword evidence="3 6" id="KW-1133">Transmembrane helix</keyword>
<dbReference type="PANTHER" id="PTHR11662">
    <property type="entry name" value="SOLUTE CARRIER FAMILY 17"/>
    <property type="match status" value="1"/>
</dbReference>
<dbReference type="InterPro" id="IPR036259">
    <property type="entry name" value="MFS_trans_sf"/>
</dbReference>
<evidence type="ECO:0000256" key="2">
    <source>
        <dbReference type="ARBA" id="ARBA00022692"/>
    </source>
</evidence>
<evidence type="ECO:0000259" key="7">
    <source>
        <dbReference type="PROSITE" id="PS50850"/>
    </source>
</evidence>
<dbReference type="PANTHER" id="PTHR11662:SF399">
    <property type="entry name" value="FI19708P1-RELATED"/>
    <property type="match status" value="1"/>
</dbReference>
<feature type="transmembrane region" description="Helical" evidence="6">
    <location>
        <begin position="229"/>
        <end position="253"/>
    </location>
</feature>
<evidence type="ECO:0000313" key="8">
    <source>
        <dbReference type="EMBL" id="KIY98369.1"/>
    </source>
</evidence>
<protein>
    <submittedName>
        <fullName evidence="8">Putative anion transporter 2</fullName>
    </submittedName>
</protein>
<organism evidence="8 9">
    <name type="scientific">Monoraphidium neglectum</name>
    <dbReference type="NCBI Taxonomy" id="145388"/>
    <lineage>
        <taxon>Eukaryota</taxon>
        <taxon>Viridiplantae</taxon>
        <taxon>Chlorophyta</taxon>
        <taxon>core chlorophytes</taxon>
        <taxon>Chlorophyceae</taxon>
        <taxon>CS clade</taxon>
        <taxon>Sphaeropleales</taxon>
        <taxon>Selenastraceae</taxon>
        <taxon>Monoraphidium</taxon>
    </lineage>
</organism>
<feature type="transmembrane region" description="Helical" evidence="6">
    <location>
        <begin position="353"/>
        <end position="374"/>
    </location>
</feature>
<dbReference type="PROSITE" id="PS50850">
    <property type="entry name" value="MFS"/>
    <property type="match status" value="1"/>
</dbReference>
<dbReference type="GO" id="GO:0016020">
    <property type="term" value="C:membrane"/>
    <property type="evidence" value="ECO:0007669"/>
    <property type="project" value="UniProtKB-SubCell"/>
</dbReference>
<evidence type="ECO:0000256" key="4">
    <source>
        <dbReference type="ARBA" id="ARBA00023136"/>
    </source>
</evidence>
<dbReference type="KEGG" id="mng:MNEG_9593"/>
<dbReference type="Gene3D" id="1.20.1250.20">
    <property type="entry name" value="MFS general substrate transporter like domains"/>
    <property type="match status" value="2"/>
</dbReference>
<name>A0A0D2M471_9CHLO</name>
<reference evidence="8 9" key="1">
    <citation type="journal article" date="2013" name="BMC Genomics">
        <title>Reconstruction of the lipid metabolism for the microalga Monoraphidium neglectum from its genome sequence reveals characteristics suitable for biofuel production.</title>
        <authorList>
            <person name="Bogen C."/>
            <person name="Al-Dilaimi A."/>
            <person name="Albersmeier A."/>
            <person name="Wichmann J."/>
            <person name="Grundmann M."/>
            <person name="Rupp O."/>
            <person name="Lauersen K.J."/>
            <person name="Blifernez-Klassen O."/>
            <person name="Kalinowski J."/>
            <person name="Goesmann A."/>
            <person name="Mussgnug J.H."/>
            <person name="Kruse O."/>
        </authorList>
    </citation>
    <scope>NUCLEOTIDE SEQUENCE [LARGE SCALE GENOMIC DNA]</scope>
    <source>
        <strain evidence="8 9">SAG 48.87</strain>
    </source>
</reference>
<proteinExistence type="inferred from homology"/>
<evidence type="ECO:0000256" key="6">
    <source>
        <dbReference type="SAM" id="Phobius"/>
    </source>
</evidence>
<dbReference type="RefSeq" id="XP_013897389.1">
    <property type="nucleotide sequence ID" value="XM_014041935.1"/>
</dbReference>
<comment type="subcellular location">
    <subcellularLocation>
        <location evidence="1">Membrane</location>
        <topology evidence="1">Multi-pass membrane protein</topology>
    </subcellularLocation>
</comment>
<accession>A0A0D2M471</accession>
<feature type="transmembrane region" description="Helical" evidence="6">
    <location>
        <begin position="56"/>
        <end position="78"/>
    </location>
</feature>
<evidence type="ECO:0000313" key="9">
    <source>
        <dbReference type="Proteomes" id="UP000054498"/>
    </source>
</evidence>
<feature type="transmembrane region" description="Helical" evidence="6">
    <location>
        <begin position="31"/>
        <end position="50"/>
    </location>
</feature>
<dbReference type="GO" id="GO:0009536">
    <property type="term" value="C:plastid"/>
    <property type="evidence" value="ECO:0007669"/>
    <property type="project" value="TreeGrafter"/>
</dbReference>
<dbReference type="GeneID" id="25742468"/>
<feature type="domain" description="Major facilitator superfamily (MFS) profile" evidence="7">
    <location>
        <begin position="1"/>
        <end position="379"/>
    </location>
</feature>
<dbReference type="FunFam" id="1.20.1250.20:FF:000058">
    <property type="entry name" value="ascorbate transporter, chloroplastic isoform X1"/>
    <property type="match status" value="1"/>
</dbReference>
<evidence type="ECO:0000256" key="3">
    <source>
        <dbReference type="ARBA" id="ARBA00022989"/>
    </source>
</evidence>
<keyword evidence="4 6" id="KW-0472">Membrane</keyword>
<comment type="similarity">
    <text evidence="5">Belongs to the major facilitator superfamily. Sodium/anion cotransporter (TC 2.A.1.14) family.</text>
</comment>
<feature type="transmembrane region" description="Helical" evidence="6">
    <location>
        <begin position="324"/>
        <end position="347"/>
    </location>
</feature>
<keyword evidence="2 6" id="KW-0812">Transmembrane</keyword>